<sequence>MTIRFVVSVAALVGLTACGGGGDGGIGGGFGSLDQKYDTLFNDLPANSSVGTNIVDFSGVMFVATDLDPSGGTSDSGYLGSADMSMNFTSGMFTGSATGFYLVSIDTVTGEPNGFLTTVNPDGSVSSIDVEFNDSGIAGAGFTPAFGGSINGDVLGGEGVGTFRGTAGEFVSIIQADGVDGFTVNGNPADVTIFGN</sequence>
<keyword evidence="2" id="KW-1185">Reference proteome</keyword>
<dbReference type="RefSeq" id="WP_093974317.1">
    <property type="nucleotide sequence ID" value="NZ_FXXQ01000008.1"/>
</dbReference>
<evidence type="ECO:0000313" key="1">
    <source>
        <dbReference type="EMBL" id="SMX24355.1"/>
    </source>
</evidence>
<evidence type="ECO:0000313" key="2">
    <source>
        <dbReference type="Proteomes" id="UP000201838"/>
    </source>
</evidence>
<gene>
    <name evidence="1" type="ORF">BOA8489_02479</name>
</gene>
<dbReference type="PROSITE" id="PS51257">
    <property type="entry name" value="PROKAR_LIPOPROTEIN"/>
    <property type="match status" value="1"/>
</dbReference>
<reference evidence="1 2" key="1">
    <citation type="submission" date="2017-05" db="EMBL/GenBank/DDBJ databases">
        <authorList>
            <person name="Song R."/>
            <person name="Chenine A.L."/>
            <person name="Ruprecht R.M."/>
        </authorList>
    </citation>
    <scope>NUCLEOTIDE SEQUENCE [LARGE SCALE GENOMIC DNA]</scope>
    <source>
        <strain evidence="1 2">CECT 8489</strain>
    </source>
</reference>
<name>A0A238J2F1_9RHOB</name>
<dbReference type="EMBL" id="FXXQ01000008">
    <property type="protein sequence ID" value="SMX24355.1"/>
    <property type="molecule type" value="Genomic_DNA"/>
</dbReference>
<protein>
    <submittedName>
        <fullName evidence="1">Uncharacterized protein</fullName>
    </submittedName>
</protein>
<proteinExistence type="predicted"/>
<accession>A0A238J2F1</accession>
<dbReference type="Proteomes" id="UP000201838">
    <property type="component" value="Unassembled WGS sequence"/>
</dbReference>
<dbReference type="AlphaFoldDB" id="A0A238J2F1"/>
<organism evidence="1 2">
    <name type="scientific">Boseongicola aestuarii</name>
    <dbReference type="NCBI Taxonomy" id="1470561"/>
    <lineage>
        <taxon>Bacteria</taxon>
        <taxon>Pseudomonadati</taxon>
        <taxon>Pseudomonadota</taxon>
        <taxon>Alphaproteobacteria</taxon>
        <taxon>Rhodobacterales</taxon>
        <taxon>Paracoccaceae</taxon>
        <taxon>Boseongicola</taxon>
    </lineage>
</organism>